<evidence type="ECO:0000313" key="2">
    <source>
        <dbReference type="Proteomes" id="UP000008237"/>
    </source>
</evidence>
<sequence>SAGLNLLDFFLREYMKSFIYSSPKNNIQELHQRIQNATD</sequence>
<dbReference type="InParanoid" id="E2C5M4"/>
<name>E2C5M4_HARSA</name>
<feature type="non-terminal residue" evidence="1">
    <location>
        <position position="39"/>
    </location>
</feature>
<gene>
    <name evidence="1" type="ORF">EAI_00053</name>
</gene>
<dbReference type="EMBL" id="GL452774">
    <property type="protein sequence ID" value="EFN76756.1"/>
    <property type="molecule type" value="Genomic_DNA"/>
</dbReference>
<dbReference type="Proteomes" id="UP000008237">
    <property type="component" value="Unassembled WGS sequence"/>
</dbReference>
<protein>
    <submittedName>
        <fullName evidence="1">Uncharacterized protein</fullName>
    </submittedName>
</protein>
<dbReference type="AlphaFoldDB" id="E2C5M4"/>
<keyword evidence="2" id="KW-1185">Reference proteome</keyword>
<accession>E2C5M4</accession>
<evidence type="ECO:0000313" key="1">
    <source>
        <dbReference type="EMBL" id="EFN76756.1"/>
    </source>
</evidence>
<reference evidence="1 2" key="1">
    <citation type="journal article" date="2010" name="Science">
        <title>Genomic comparison of the ants Camponotus floridanus and Harpegnathos saltator.</title>
        <authorList>
            <person name="Bonasio R."/>
            <person name="Zhang G."/>
            <person name="Ye C."/>
            <person name="Mutti N.S."/>
            <person name="Fang X."/>
            <person name="Qin N."/>
            <person name="Donahue G."/>
            <person name="Yang P."/>
            <person name="Li Q."/>
            <person name="Li C."/>
            <person name="Zhang P."/>
            <person name="Huang Z."/>
            <person name="Berger S.L."/>
            <person name="Reinberg D."/>
            <person name="Wang J."/>
            <person name="Liebig J."/>
        </authorList>
    </citation>
    <scope>NUCLEOTIDE SEQUENCE [LARGE SCALE GENOMIC DNA]</scope>
    <source>
        <strain evidence="1 2">R22 G/1</strain>
    </source>
</reference>
<proteinExistence type="predicted"/>
<feature type="non-terminal residue" evidence="1">
    <location>
        <position position="1"/>
    </location>
</feature>
<organism evidence="2">
    <name type="scientific">Harpegnathos saltator</name>
    <name type="common">Jerdon's jumping ant</name>
    <dbReference type="NCBI Taxonomy" id="610380"/>
    <lineage>
        <taxon>Eukaryota</taxon>
        <taxon>Metazoa</taxon>
        <taxon>Ecdysozoa</taxon>
        <taxon>Arthropoda</taxon>
        <taxon>Hexapoda</taxon>
        <taxon>Insecta</taxon>
        <taxon>Pterygota</taxon>
        <taxon>Neoptera</taxon>
        <taxon>Endopterygota</taxon>
        <taxon>Hymenoptera</taxon>
        <taxon>Apocrita</taxon>
        <taxon>Aculeata</taxon>
        <taxon>Formicoidea</taxon>
        <taxon>Formicidae</taxon>
        <taxon>Ponerinae</taxon>
        <taxon>Ponerini</taxon>
        <taxon>Harpegnathos</taxon>
    </lineage>
</organism>